<protein>
    <submittedName>
        <fullName evidence="1">Uncharacterized protein</fullName>
    </submittedName>
</protein>
<reference evidence="1" key="1">
    <citation type="submission" date="2018-05" db="EMBL/GenBank/DDBJ databases">
        <title>Draft genome of Mucuna pruriens seed.</title>
        <authorList>
            <person name="Nnadi N.E."/>
            <person name="Vos R."/>
            <person name="Hasami M.H."/>
            <person name="Devisetty U.K."/>
            <person name="Aguiy J.C."/>
        </authorList>
    </citation>
    <scope>NUCLEOTIDE SEQUENCE [LARGE SCALE GENOMIC DNA]</scope>
    <source>
        <strain evidence="1">JCA_2017</strain>
    </source>
</reference>
<dbReference type="OrthoDB" id="1725411at2759"/>
<evidence type="ECO:0000313" key="2">
    <source>
        <dbReference type="Proteomes" id="UP000257109"/>
    </source>
</evidence>
<keyword evidence="2" id="KW-1185">Reference proteome</keyword>
<organism evidence="1 2">
    <name type="scientific">Mucuna pruriens</name>
    <name type="common">Velvet bean</name>
    <name type="synonym">Dolichos pruriens</name>
    <dbReference type="NCBI Taxonomy" id="157652"/>
    <lineage>
        <taxon>Eukaryota</taxon>
        <taxon>Viridiplantae</taxon>
        <taxon>Streptophyta</taxon>
        <taxon>Embryophyta</taxon>
        <taxon>Tracheophyta</taxon>
        <taxon>Spermatophyta</taxon>
        <taxon>Magnoliopsida</taxon>
        <taxon>eudicotyledons</taxon>
        <taxon>Gunneridae</taxon>
        <taxon>Pentapetalae</taxon>
        <taxon>rosids</taxon>
        <taxon>fabids</taxon>
        <taxon>Fabales</taxon>
        <taxon>Fabaceae</taxon>
        <taxon>Papilionoideae</taxon>
        <taxon>50 kb inversion clade</taxon>
        <taxon>NPAAA clade</taxon>
        <taxon>indigoferoid/millettioid clade</taxon>
        <taxon>Phaseoleae</taxon>
        <taxon>Mucuna</taxon>
    </lineage>
</organism>
<dbReference type="Proteomes" id="UP000257109">
    <property type="component" value="Unassembled WGS sequence"/>
</dbReference>
<sequence length="336" mass="34426">MLGLLSGSTCTHSSATRVNFSATSTGKESFNLRSTHFLSFPTTLPSLPSTAAVAASITDVFTKPRVFSSNLNFNGSSPDNSSSITTPKAYTSDFCVATPKALNSGAMYSRTPSNCLDLAGDGELRGAEVANPSVEGRFGDDDSAALDVVMDEVDAQTGFVVNVIEAVSEIRGHLHSRHPRGEHREMRAFLVAEAIGEARPVDEVVDEVDVVAGDGGAEELDDADVVAPADDGEELLELRGLEFAAELALEDNDVGAAEVAAPAGGGGGVALREEVVGGGADFGEVVDVRVFRERVAEGSEGGSARNGCVGGEPVAGGAAVGGAVRGGGFVRERIGP</sequence>
<gene>
    <name evidence="1" type="ORF">CR513_30266</name>
</gene>
<proteinExistence type="predicted"/>
<name>A0A371GC89_MUCPR</name>
<comment type="caution">
    <text evidence="1">The sequence shown here is derived from an EMBL/GenBank/DDBJ whole genome shotgun (WGS) entry which is preliminary data.</text>
</comment>
<feature type="non-terminal residue" evidence="1">
    <location>
        <position position="1"/>
    </location>
</feature>
<dbReference type="EMBL" id="QJKJ01006030">
    <property type="protein sequence ID" value="RDX88177.1"/>
    <property type="molecule type" value="Genomic_DNA"/>
</dbReference>
<accession>A0A371GC89</accession>
<evidence type="ECO:0000313" key="1">
    <source>
        <dbReference type="EMBL" id="RDX88177.1"/>
    </source>
</evidence>
<dbReference type="AlphaFoldDB" id="A0A371GC89"/>